<protein>
    <recommendedName>
        <fullName evidence="4">F-box domain-containing protein</fullName>
    </recommendedName>
</protein>
<dbReference type="EMBL" id="MCGR01000028">
    <property type="protein sequence ID" value="ORY78907.1"/>
    <property type="molecule type" value="Genomic_DNA"/>
</dbReference>
<dbReference type="AlphaFoldDB" id="A0A1Y2F5G9"/>
<evidence type="ECO:0000256" key="1">
    <source>
        <dbReference type="SAM" id="MobiDB-lite"/>
    </source>
</evidence>
<name>A0A1Y2F5G9_9BASI</name>
<organism evidence="2 3">
    <name type="scientific">Leucosporidium creatinivorum</name>
    <dbReference type="NCBI Taxonomy" id="106004"/>
    <lineage>
        <taxon>Eukaryota</taxon>
        <taxon>Fungi</taxon>
        <taxon>Dikarya</taxon>
        <taxon>Basidiomycota</taxon>
        <taxon>Pucciniomycotina</taxon>
        <taxon>Microbotryomycetes</taxon>
        <taxon>Leucosporidiales</taxon>
        <taxon>Leucosporidium</taxon>
    </lineage>
</organism>
<evidence type="ECO:0008006" key="4">
    <source>
        <dbReference type="Google" id="ProtNLM"/>
    </source>
</evidence>
<feature type="compositionally biased region" description="Polar residues" evidence="1">
    <location>
        <begin position="1"/>
        <end position="13"/>
    </location>
</feature>
<proteinExistence type="predicted"/>
<keyword evidence="3" id="KW-1185">Reference proteome</keyword>
<feature type="compositionally biased region" description="Low complexity" evidence="1">
    <location>
        <begin position="42"/>
        <end position="53"/>
    </location>
</feature>
<evidence type="ECO:0000313" key="3">
    <source>
        <dbReference type="Proteomes" id="UP000193467"/>
    </source>
</evidence>
<feature type="compositionally biased region" description="Polar residues" evidence="1">
    <location>
        <begin position="31"/>
        <end position="41"/>
    </location>
</feature>
<feature type="region of interest" description="Disordered" evidence="1">
    <location>
        <begin position="1"/>
        <end position="87"/>
    </location>
</feature>
<dbReference type="Proteomes" id="UP000193467">
    <property type="component" value="Unassembled WGS sequence"/>
</dbReference>
<gene>
    <name evidence="2" type="ORF">BCR35DRAFT_304937</name>
</gene>
<dbReference type="InParanoid" id="A0A1Y2F5G9"/>
<dbReference type="Gene3D" id="3.80.10.10">
    <property type="entry name" value="Ribonuclease Inhibitor"/>
    <property type="match status" value="1"/>
</dbReference>
<reference evidence="2 3" key="1">
    <citation type="submission" date="2016-07" db="EMBL/GenBank/DDBJ databases">
        <title>Pervasive Adenine N6-methylation of Active Genes in Fungi.</title>
        <authorList>
            <consortium name="DOE Joint Genome Institute"/>
            <person name="Mondo S.J."/>
            <person name="Dannebaum R.O."/>
            <person name="Kuo R.C."/>
            <person name="Labutti K."/>
            <person name="Haridas S."/>
            <person name="Kuo A."/>
            <person name="Salamov A."/>
            <person name="Ahrendt S.R."/>
            <person name="Lipzen A."/>
            <person name="Sullivan W."/>
            <person name="Andreopoulos W.B."/>
            <person name="Clum A."/>
            <person name="Lindquist E."/>
            <person name="Daum C."/>
            <person name="Ramamoorthy G.K."/>
            <person name="Gryganskyi A."/>
            <person name="Culley D."/>
            <person name="Magnuson J.K."/>
            <person name="James T.Y."/>
            <person name="O'Malley M.A."/>
            <person name="Stajich J.E."/>
            <person name="Spatafora J.W."/>
            <person name="Visel A."/>
            <person name="Grigoriev I.V."/>
        </authorList>
    </citation>
    <scope>NUCLEOTIDE SEQUENCE [LARGE SCALE GENOMIC DNA]</scope>
    <source>
        <strain evidence="2 3">62-1032</strain>
    </source>
</reference>
<accession>A0A1Y2F5G9</accession>
<comment type="caution">
    <text evidence="2">The sequence shown here is derived from an EMBL/GenBank/DDBJ whole genome shotgun (WGS) entry which is preliminary data.</text>
</comment>
<dbReference type="OrthoDB" id="10605903at2759"/>
<sequence>MSTISLPSSQGTTRPAEEEPEGAPSSKSPKLTNSAAQQQEDATQASSISATTTHVREGVTYRSVGVSARNSVEPEEGDAEMKEPEKELKDPWKTLPRDVVEKVLEWTLEVQTRKAENSYAEEDIRKTGWSKDKDTTVGANLAKARYAALIPLKSVCRLWYKIVTPWFWQHLDFRHCTMHSYGAQHRLENILSTTSTIFYSDSRAPDPVVNPPKAPPAEAVEPVVVDDPPPLTLPPQAQVPLGHFVHKYTVGTCDSCLTYFLGQLPHLPRLREIVLASSKHLKTNQLASIVLHTAGPSLRSVDHAYLGTNEDLSLRCEQILSLVNHAPNLEKLGVMGEGFNLTEAYAKRLSFVLTLNSCLKHRQTEALGVGLCHLYLGPGCSIPVSFLRGLKDCAPRLTTLHIKTGVKILADSSPMGQQPFDLHGFAASWGGQLTELTLVGVEGFSTRGYLDDVLKLCPNLVSLYLRSDHITFAFFKSIQDLVFKPDPDHPPANGIVPSFPSSQKLRHALSVLAIAVRLPPGETSAVKGSISSLTIFPSGFLPFANACLRIEARTRLSWPTEMGGQRDVLERAALMCKTDKEKEKGATLGKAQARWNGVSTLVGAQEQVSDEVIAIDDGDSSDDEV</sequence>
<dbReference type="SUPFAM" id="SSF52047">
    <property type="entry name" value="RNI-like"/>
    <property type="match status" value="1"/>
</dbReference>
<dbReference type="InterPro" id="IPR032675">
    <property type="entry name" value="LRR_dom_sf"/>
</dbReference>
<evidence type="ECO:0000313" key="2">
    <source>
        <dbReference type="EMBL" id="ORY78907.1"/>
    </source>
</evidence>